<evidence type="ECO:0000256" key="1">
    <source>
        <dbReference type="ARBA" id="ARBA00022801"/>
    </source>
</evidence>
<dbReference type="InterPro" id="IPR011993">
    <property type="entry name" value="PH-like_dom_sf"/>
</dbReference>
<dbReference type="RefSeq" id="XP_009524496.1">
    <property type="nucleotide sequence ID" value="XM_009526201.1"/>
</dbReference>
<dbReference type="GO" id="GO:0005737">
    <property type="term" value="C:cytoplasm"/>
    <property type="evidence" value="ECO:0007669"/>
    <property type="project" value="TreeGrafter"/>
</dbReference>
<keyword evidence="2" id="KW-0443">Lipid metabolism</keyword>
<dbReference type="Proteomes" id="UP000002640">
    <property type="component" value="Unassembled WGS sequence"/>
</dbReference>
<dbReference type="InterPro" id="IPR039034">
    <property type="entry name" value="INPP4"/>
</dbReference>
<dbReference type="InterPro" id="IPR001849">
    <property type="entry name" value="PH_domain"/>
</dbReference>
<feature type="region of interest" description="Disordered" evidence="4">
    <location>
        <begin position="847"/>
        <end position="874"/>
    </location>
</feature>
<keyword evidence="3" id="KW-0175">Coiled coil</keyword>
<feature type="compositionally biased region" description="Low complexity" evidence="4">
    <location>
        <begin position="496"/>
        <end position="526"/>
    </location>
</feature>
<dbReference type="KEGG" id="psoj:PHYSODRAFT_489872"/>
<keyword evidence="1" id="KW-0378">Hydrolase</keyword>
<feature type="compositionally biased region" description="Polar residues" evidence="4">
    <location>
        <begin position="853"/>
        <end position="867"/>
    </location>
</feature>
<proteinExistence type="predicted"/>
<dbReference type="GO" id="GO:0016316">
    <property type="term" value="F:phosphatidylinositol-3,4-bisphosphate 4-phosphatase activity"/>
    <property type="evidence" value="ECO:0007669"/>
    <property type="project" value="InterPro"/>
</dbReference>
<gene>
    <name evidence="6" type="ORF">PHYSODRAFT_489872</name>
</gene>
<feature type="region of interest" description="Disordered" evidence="4">
    <location>
        <begin position="484"/>
        <end position="526"/>
    </location>
</feature>
<protein>
    <recommendedName>
        <fullName evidence="5">PH domain-containing protein</fullName>
    </recommendedName>
</protein>
<evidence type="ECO:0000259" key="5">
    <source>
        <dbReference type="PROSITE" id="PS50003"/>
    </source>
</evidence>
<reference evidence="6 7" key="1">
    <citation type="journal article" date="2006" name="Science">
        <title>Phytophthora genome sequences uncover evolutionary origins and mechanisms of pathogenesis.</title>
        <authorList>
            <person name="Tyler B.M."/>
            <person name="Tripathy S."/>
            <person name="Zhang X."/>
            <person name="Dehal P."/>
            <person name="Jiang R.H."/>
            <person name="Aerts A."/>
            <person name="Arredondo F.D."/>
            <person name="Baxter L."/>
            <person name="Bensasson D."/>
            <person name="Beynon J.L."/>
            <person name="Chapman J."/>
            <person name="Damasceno C.M."/>
            <person name="Dorrance A.E."/>
            <person name="Dou D."/>
            <person name="Dickerman A.W."/>
            <person name="Dubchak I.L."/>
            <person name="Garbelotto M."/>
            <person name="Gijzen M."/>
            <person name="Gordon S.G."/>
            <person name="Govers F."/>
            <person name="Grunwald N.J."/>
            <person name="Huang W."/>
            <person name="Ivors K.L."/>
            <person name="Jones R.W."/>
            <person name="Kamoun S."/>
            <person name="Krampis K."/>
            <person name="Lamour K.H."/>
            <person name="Lee M.K."/>
            <person name="McDonald W.H."/>
            <person name="Medina M."/>
            <person name="Meijer H.J."/>
            <person name="Nordberg E.K."/>
            <person name="Maclean D.J."/>
            <person name="Ospina-Giraldo M.D."/>
            <person name="Morris P.F."/>
            <person name="Phuntumart V."/>
            <person name="Putnam N.H."/>
            <person name="Rash S."/>
            <person name="Rose J.K."/>
            <person name="Sakihama Y."/>
            <person name="Salamov A.A."/>
            <person name="Savidor A."/>
            <person name="Scheuring C.F."/>
            <person name="Smith B.M."/>
            <person name="Sobral B.W."/>
            <person name="Terry A."/>
            <person name="Torto-Alalibo T.A."/>
            <person name="Win J."/>
            <person name="Xu Z."/>
            <person name="Zhang H."/>
            <person name="Grigoriev I.V."/>
            <person name="Rokhsar D.S."/>
            <person name="Boore J.L."/>
        </authorList>
    </citation>
    <scope>NUCLEOTIDE SEQUENCE [LARGE SCALE GENOMIC DNA]</scope>
    <source>
        <strain evidence="6 7">P6497</strain>
    </source>
</reference>
<dbReference type="Pfam" id="PF00169">
    <property type="entry name" value="PH"/>
    <property type="match status" value="1"/>
</dbReference>
<feature type="compositionally biased region" description="Low complexity" evidence="4">
    <location>
        <begin position="727"/>
        <end position="742"/>
    </location>
</feature>
<dbReference type="EMBL" id="JH159153">
    <property type="protein sequence ID" value="EGZ21779.1"/>
    <property type="molecule type" value="Genomic_DNA"/>
</dbReference>
<sequence length="1240" mass="134568">MAAPPPAAGKARLVAQGSTIYDSYPLSLRTFLADGPPPFARSISHPVEMDPAHKTMSVDDDDFLSNLHNTTSSMGSIDLSDGNMRGTTARATNLCTTFGKFHNEVFETKERSKVLSALRHRGKAAKAASGMKARTPARPAAPSTFTADDVLRAGTLTKQGSWRRNWKTRFFILRSDCPSLCYFTSEDKLELLGEIPITEDTIVLDRSGGGHAPFRFQIRTDAQTLLLEAESRENQKRWIEACQELADAIRASKYSVNTSLSSFSMDASNRRSSLLGASTRATGTAASGNSSSQHWDDATENSGVADEPLEMRTRRMNAHRLTASSASGSTRSVGAAESVNGGPRRMYDLSISVLMGRRSKLARSVEHITAADKDKDRTGCFVAVSGYIRTSNTFVDLGATDAVKLTTLVTACGAASGASGEQVPVPFSVVMTAELERYDQLRLTLCKTQLTQSPGSVQGTIGVGRCLLDDQLLNSTPCAVAVTERSTSSRESLVTNNPLPQLKKPNPGEPAGPLAPGSGSSSSLTSDSESVQLVVQAFRSVPPQSVLPTTGVDMANAKYLIPTTLAPGRETAKMVNGTRSDFPGSSRGSDVRTFMENDTFLTGSGLGGLNDSLNGNLRFIAVDEILRVPRSTFALPVAYLDFLEEQALERSRWLQKRMHAKGPDPRTAERLNIELEFLRKKQEEYLKQRQFLIQQEKRLLDEQRDGKFFLAAKRAGMTPTPIDRESLGASSSSVASSASAAGGDSGEPVAPFKRSTYKNLNLWQFLATNMQDQFLCTYKPPTQNKPSRSGASAPLSSRPFVWHTMTMGCPAAHTKGFANGGYPASAPIVTVVPTGAAEDEALLENSYDGDMASPTSPLSSSRGTNIGASSTPAAPAADDSLAAFKLRLELQDRLTVIGSQILSATAACLLATLDLALSGSALHQAQLDRAPTFGFLMNFESLLSTQGKEYGMLEDFAAGARWLRNVFIQFRRHTTTGTFFSLKKYTPAGSNSNDNDCLLLTMGVDDDHMSVLPKSLVSGDGVVHVRCVLFTQGVNEKQSLVHAYKSSAVKLQERVNRDNLVELKRVYALYRRLRLEETENRVRESRRMRANSTTQSAVGEDADEAAMAIDRHDLQALDDLLLQIEHHICSSTSQYKKNVALLMDSSDFCRALGGARVTCCKSGKDRTAMSVTLEQARLLCAELQASQGAALCANMRLYGVRRRNVFMNTKADKFAFNEMQRKMLPDCYKPPAGTYKSGKT</sequence>
<feature type="domain" description="PH" evidence="5">
    <location>
        <begin position="149"/>
        <end position="247"/>
    </location>
</feature>
<evidence type="ECO:0000313" key="7">
    <source>
        <dbReference type="Proteomes" id="UP000002640"/>
    </source>
</evidence>
<keyword evidence="7" id="KW-1185">Reference proteome</keyword>
<dbReference type="SMART" id="SM00233">
    <property type="entry name" value="PH"/>
    <property type="match status" value="1"/>
</dbReference>
<evidence type="ECO:0000256" key="2">
    <source>
        <dbReference type="ARBA" id="ARBA00023098"/>
    </source>
</evidence>
<dbReference type="Gene3D" id="2.30.29.30">
    <property type="entry name" value="Pleckstrin-homology domain (PH domain)/Phosphotyrosine-binding domain (PTB)"/>
    <property type="match status" value="1"/>
</dbReference>
<dbReference type="PANTHER" id="PTHR12187:SF11">
    <property type="entry name" value="PHOSPHATIDYLINOSITOL-3,4-BISPHOSPHATE 4-PHOSPHATASE"/>
    <property type="match status" value="1"/>
</dbReference>
<evidence type="ECO:0000256" key="4">
    <source>
        <dbReference type="SAM" id="MobiDB-lite"/>
    </source>
</evidence>
<dbReference type="FunFam" id="2.30.29.30:FF:000456">
    <property type="entry name" value="Type II inositol-3,4-bisphosphate 4-phosphatase"/>
    <property type="match status" value="1"/>
</dbReference>
<feature type="region of interest" description="Disordered" evidence="4">
    <location>
        <begin position="720"/>
        <end position="749"/>
    </location>
</feature>
<dbReference type="AlphaFoldDB" id="G4Z727"/>
<organism evidence="6 7">
    <name type="scientific">Phytophthora sojae (strain P6497)</name>
    <name type="common">Soybean stem and root rot agent</name>
    <name type="synonym">Phytophthora megasperma f. sp. glycines</name>
    <dbReference type="NCBI Taxonomy" id="1094619"/>
    <lineage>
        <taxon>Eukaryota</taxon>
        <taxon>Sar</taxon>
        <taxon>Stramenopiles</taxon>
        <taxon>Oomycota</taxon>
        <taxon>Peronosporomycetes</taxon>
        <taxon>Peronosporales</taxon>
        <taxon>Peronosporaceae</taxon>
        <taxon>Phytophthora</taxon>
    </lineage>
</organism>
<accession>G4Z727</accession>
<name>G4Z727_PHYSP</name>
<evidence type="ECO:0000256" key="3">
    <source>
        <dbReference type="SAM" id="Coils"/>
    </source>
</evidence>
<dbReference type="InParanoid" id="G4Z727"/>
<dbReference type="PANTHER" id="PTHR12187">
    <property type="entry name" value="AGAP000124-PA"/>
    <property type="match status" value="1"/>
</dbReference>
<feature type="coiled-coil region" evidence="3">
    <location>
        <begin position="668"/>
        <end position="695"/>
    </location>
</feature>
<dbReference type="OMA" id="ADKFAFN"/>
<feature type="compositionally biased region" description="Low complexity" evidence="4">
    <location>
        <begin position="279"/>
        <end position="292"/>
    </location>
</feature>
<dbReference type="GeneID" id="20656482"/>
<dbReference type="SMR" id="G4Z727"/>
<feature type="region of interest" description="Disordered" evidence="4">
    <location>
        <begin position="279"/>
        <end position="306"/>
    </location>
</feature>
<feature type="compositionally biased region" description="Polar residues" evidence="4">
    <location>
        <begin position="484"/>
        <end position="495"/>
    </location>
</feature>
<dbReference type="PROSITE" id="PS50003">
    <property type="entry name" value="PH_DOMAIN"/>
    <property type="match status" value="1"/>
</dbReference>
<dbReference type="SUPFAM" id="SSF50729">
    <property type="entry name" value="PH domain-like"/>
    <property type="match status" value="1"/>
</dbReference>
<evidence type="ECO:0000313" key="6">
    <source>
        <dbReference type="EMBL" id="EGZ21779.1"/>
    </source>
</evidence>